<dbReference type="Proteomes" id="UP000184480">
    <property type="component" value="Unassembled WGS sequence"/>
</dbReference>
<dbReference type="InterPro" id="IPR020483">
    <property type="entry name" value="Uncharacterised_YgbA"/>
</dbReference>
<evidence type="ECO:0000313" key="1">
    <source>
        <dbReference type="EMBL" id="SHF86653.1"/>
    </source>
</evidence>
<organism evidence="1 2">
    <name type="scientific">Dysgonomonas macrotermitis</name>
    <dbReference type="NCBI Taxonomy" id="1346286"/>
    <lineage>
        <taxon>Bacteria</taxon>
        <taxon>Pseudomonadati</taxon>
        <taxon>Bacteroidota</taxon>
        <taxon>Bacteroidia</taxon>
        <taxon>Bacteroidales</taxon>
        <taxon>Dysgonomonadaceae</taxon>
        <taxon>Dysgonomonas</taxon>
    </lineage>
</organism>
<protein>
    <submittedName>
        <fullName evidence="1">Nitrous oxide-stimulated promoter</fullName>
    </submittedName>
</protein>
<dbReference type="Pfam" id="PF11756">
    <property type="entry name" value="YgbA_NO"/>
    <property type="match status" value="1"/>
</dbReference>
<keyword evidence="2" id="KW-1185">Reference proteome</keyword>
<accession>A0A1M5F528</accession>
<sequence>MNEGDKRTVSKMIEIYCKKKHHTHNSLCPDCSNLRLYAYQRLDRCHFGENKPLCQSCPIHCYHPDMRARIQGVMKFSGPRMIFYAPMLTFRHLLGILKPRKALISREKRKQDL</sequence>
<dbReference type="NCBIfam" id="NF007714">
    <property type="entry name" value="PRK10410.1-2"/>
    <property type="match status" value="1"/>
</dbReference>
<evidence type="ECO:0000313" key="2">
    <source>
        <dbReference type="Proteomes" id="UP000184480"/>
    </source>
</evidence>
<dbReference type="RefSeq" id="WP_073357319.1">
    <property type="nucleotide sequence ID" value="NZ_FQUC01000011.1"/>
</dbReference>
<dbReference type="STRING" id="1346286.SAMN05444362_11156"/>
<dbReference type="AlphaFoldDB" id="A0A1M5F528"/>
<dbReference type="OrthoDB" id="164329at2"/>
<gene>
    <name evidence="1" type="ORF">SAMN05444362_11156</name>
</gene>
<proteinExistence type="predicted"/>
<dbReference type="EMBL" id="FQUC01000011">
    <property type="protein sequence ID" value="SHF86653.1"/>
    <property type="molecule type" value="Genomic_DNA"/>
</dbReference>
<name>A0A1M5F528_9BACT</name>
<reference evidence="2" key="1">
    <citation type="submission" date="2016-11" db="EMBL/GenBank/DDBJ databases">
        <authorList>
            <person name="Varghese N."/>
            <person name="Submissions S."/>
        </authorList>
    </citation>
    <scope>NUCLEOTIDE SEQUENCE [LARGE SCALE GENOMIC DNA]</scope>
    <source>
        <strain evidence="2">DSM 27370</strain>
    </source>
</reference>